<sequence length="40" mass="4448">SISCEEATCSDTSESILEEEPQENQQKKLLPLSITPELNI</sequence>
<evidence type="ECO:0000256" key="1">
    <source>
        <dbReference type="SAM" id="MobiDB-lite"/>
    </source>
</evidence>
<organism evidence="2">
    <name type="scientific">Pongo abelii</name>
    <name type="common">Sumatran orangutan</name>
    <name type="synonym">Pongo pygmaeus abelii</name>
    <dbReference type="NCBI Taxonomy" id="9601"/>
    <lineage>
        <taxon>Eukaryota</taxon>
        <taxon>Metazoa</taxon>
        <taxon>Chordata</taxon>
        <taxon>Craniata</taxon>
        <taxon>Vertebrata</taxon>
        <taxon>Euteleostomi</taxon>
        <taxon>Mammalia</taxon>
        <taxon>Eutheria</taxon>
        <taxon>Euarchontoglires</taxon>
        <taxon>Primates</taxon>
        <taxon>Haplorrhini</taxon>
        <taxon>Catarrhini</taxon>
        <taxon>Hominidae</taxon>
        <taxon>Pongo</taxon>
    </lineage>
</organism>
<name>A0A2J8SAA7_PONAB</name>
<reference evidence="2" key="1">
    <citation type="submission" date="2017-12" db="EMBL/GenBank/DDBJ databases">
        <title>High-resolution comparative analysis of great ape genomes.</title>
        <authorList>
            <person name="Pollen A."/>
            <person name="Hastie A."/>
            <person name="Hormozdiari F."/>
            <person name="Dougherty M."/>
            <person name="Liu R."/>
            <person name="Chaisson M."/>
            <person name="Hoppe E."/>
            <person name="Hill C."/>
            <person name="Pang A."/>
            <person name="Hillier L."/>
            <person name="Baker C."/>
            <person name="Armstrong J."/>
            <person name="Shendure J."/>
            <person name="Paten B."/>
            <person name="Wilson R."/>
            <person name="Chao H."/>
            <person name="Schneider V."/>
            <person name="Ventura M."/>
            <person name="Kronenberg Z."/>
            <person name="Murali S."/>
            <person name="Gordon D."/>
            <person name="Cantsilieris S."/>
            <person name="Munson K."/>
            <person name="Nelson B."/>
            <person name="Raja A."/>
            <person name="Underwood J."/>
            <person name="Diekhans M."/>
            <person name="Fiddes I."/>
            <person name="Haussler D."/>
            <person name="Eichler E."/>
        </authorList>
    </citation>
    <scope>NUCLEOTIDE SEQUENCE [LARGE SCALE GENOMIC DNA]</scope>
    <source>
        <strain evidence="2">Susie</strain>
    </source>
</reference>
<dbReference type="EMBL" id="NDHI03003589">
    <property type="protein sequence ID" value="PNJ17715.1"/>
    <property type="molecule type" value="Genomic_DNA"/>
</dbReference>
<gene>
    <name evidence="2" type="ORF">CR201_G0044714</name>
</gene>
<dbReference type="AlphaFoldDB" id="A0A2J8SAA7"/>
<proteinExistence type="predicted"/>
<protein>
    <submittedName>
        <fullName evidence="2">URI1 isoform 4</fullName>
    </submittedName>
</protein>
<feature type="compositionally biased region" description="Polar residues" evidence="1">
    <location>
        <begin position="1"/>
        <end position="15"/>
    </location>
</feature>
<feature type="region of interest" description="Disordered" evidence="1">
    <location>
        <begin position="1"/>
        <end position="40"/>
    </location>
</feature>
<evidence type="ECO:0000313" key="2">
    <source>
        <dbReference type="EMBL" id="PNJ17715.1"/>
    </source>
</evidence>
<comment type="caution">
    <text evidence="2">The sequence shown here is derived from an EMBL/GenBank/DDBJ whole genome shotgun (WGS) entry which is preliminary data.</text>
</comment>
<accession>A0A2J8SAA7</accession>
<feature type="non-terminal residue" evidence="2">
    <location>
        <position position="1"/>
    </location>
</feature>